<dbReference type="InterPro" id="IPR053932">
    <property type="entry name" value="GeBP-like_DBD"/>
</dbReference>
<feature type="domain" description="Glabrous enhancer-binding protein-like DBD" evidence="3">
    <location>
        <begin position="226"/>
        <end position="321"/>
    </location>
</feature>
<feature type="compositionally biased region" description="Low complexity" evidence="2">
    <location>
        <begin position="1"/>
        <end position="41"/>
    </location>
</feature>
<evidence type="ECO:0000313" key="5">
    <source>
        <dbReference type="Proteomes" id="UP000095767"/>
    </source>
</evidence>
<sequence>MSPERSAAATAETGAGSDASDGKAGATRHSNSPSPIPSGSRSRSRSRSKTPPPDVRPSAAALASTPTAGADAGAGGRASSPRRRDGEDPPRDHLDSDADTGRRAPSPRRRGERSPSSHSDSDAEADAVATAGRASSPRRKSELTPLLDLDSGSDTATAPSEDDGDASPSPRACPSSHIKTSSVKPISTRPMDAPLRADAAASSEPRFKRRHSSPGRGTPEYQKRPPRVWAPEDEVTILTALIEYRAKKGRLPASIQDTGKLHSQISGRLTANASVTQLSDKVRRLKHKCKLLVTRAKNGRDPDLPTEFDRNVYELSKKVWEFKSKKGTSLANEDIGDADSDEEQEIKERYEDMEKEKNREHTGKKPKTFRFENGNGNAIATVGRASHGNGSGRDDAEKGKQMYPYLWAAVEELSKDHPSGQIFRKAFGVLEKSKARAMEEKLRKHRMSVVRQQLHRMDLTKESVGMVLDALDGA</sequence>
<protein>
    <recommendedName>
        <fullName evidence="3">Glabrous enhancer-binding protein-like DBD domain-containing protein</fullName>
    </recommendedName>
</protein>
<dbReference type="AlphaFoldDB" id="A0A1E5W8D3"/>
<evidence type="ECO:0000313" key="4">
    <source>
        <dbReference type="EMBL" id="OEL33676.1"/>
    </source>
</evidence>
<dbReference type="PANTHER" id="PTHR31662">
    <property type="entry name" value="BNAANNG10740D PROTEIN-RELATED"/>
    <property type="match status" value="1"/>
</dbReference>
<dbReference type="OrthoDB" id="661680at2759"/>
<dbReference type="InterPro" id="IPR007592">
    <property type="entry name" value="GEBP"/>
</dbReference>
<feature type="compositionally biased region" description="Basic and acidic residues" evidence="2">
    <location>
        <begin position="82"/>
        <end position="102"/>
    </location>
</feature>
<keyword evidence="5" id="KW-1185">Reference proteome</keyword>
<comment type="caution">
    <text evidence="4">The sequence shown here is derived from an EMBL/GenBank/DDBJ whole genome shotgun (WGS) entry which is preliminary data.</text>
</comment>
<feature type="region of interest" description="Disordered" evidence="2">
    <location>
        <begin position="1"/>
        <end position="227"/>
    </location>
</feature>
<feature type="compositionally biased region" description="Low complexity" evidence="2">
    <location>
        <begin position="57"/>
        <end position="71"/>
    </location>
</feature>
<dbReference type="GO" id="GO:0005634">
    <property type="term" value="C:nucleus"/>
    <property type="evidence" value="ECO:0007669"/>
    <property type="project" value="TreeGrafter"/>
</dbReference>
<proteinExistence type="inferred from homology"/>
<evidence type="ECO:0000256" key="2">
    <source>
        <dbReference type="SAM" id="MobiDB-lite"/>
    </source>
</evidence>
<dbReference type="EMBL" id="LWDX02017980">
    <property type="protein sequence ID" value="OEL33676.1"/>
    <property type="molecule type" value="Genomic_DNA"/>
</dbReference>
<comment type="similarity">
    <text evidence="1">Belongs to the GeBP family.</text>
</comment>
<feature type="region of interest" description="Disordered" evidence="2">
    <location>
        <begin position="353"/>
        <end position="374"/>
    </location>
</feature>
<dbReference type="Pfam" id="PF04504">
    <property type="entry name" value="GeBP-like_DBD"/>
    <property type="match status" value="1"/>
</dbReference>
<evidence type="ECO:0000259" key="3">
    <source>
        <dbReference type="Pfam" id="PF04504"/>
    </source>
</evidence>
<evidence type="ECO:0000256" key="1">
    <source>
        <dbReference type="ARBA" id="ARBA00010820"/>
    </source>
</evidence>
<dbReference type="PANTHER" id="PTHR31662:SF96">
    <property type="entry name" value="OS08G0467600 PROTEIN"/>
    <property type="match status" value="1"/>
</dbReference>
<name>A0A1E5W8D3_9POAL</name>
<feature type="compositionally biased region" description="Basic and acidic residues" evidence="2">
    <location>
        <begin position="112"/>
        <end position="121"/>
    </location>
</feature>
<dbReference type="Proteomes" id="UP000095767">
    <property type="component" value="Unassembled WGS sequence"/>
</dbReference>
<feature type="compositionally biased region" description="Basic and acidic residues" evidence="2">
    <location>
        <begin position="353"/>
        <end position="363"/>
    </location>
</feature>
<reference evidence="4 5" key="1">
    <citation type="submission" date="2016-09" db="EMBL/GenBank/DDBJ databases">
        <title>The draft genome of Dichanthelium oligosanthes: A C3 panicoid grass species.</title>
        <authorList>
            <person name="Studer A.J."/>
            <person name="Schnable J.C."/>
            <person name="Brutnell T.P."/>
        </authorList>
    </citation>
    <scope>NUCLEOTIDE SEQUENCE [LARGE SCALE GENOMIC DNA]</scope>
    <source>
        <strain evidence="5">cv. Kellogg 1175</strain>
        <tissue evidence="4">Leaf</tissue>
    </source>
</reference>
<dbReference type="GO" id="GO:0006355">
    <property type="term" value="P:regulation of DNA-templated transcription"/>
    <property type="evidence" value="ECO:0007669"/>
    <property type="project" value="InterPro"/>
</dbReference>
<gene>
    <name evidence="4" type="ORF">BAE44_0005305</name>
</gene>
<accession>A0A1E5W8D3</accession>
<organism evidence="4 5">
    <name type="scientific">Dichanthelium oligosanthes</name>
    <dbReference type="NCBI Taxonomy" id="888268"/>
    <lineage>
        <taxon>Eukaryota</taxon>
        <taxon>Viridiplantae</taxon>
        <taxon>Streptophyta</taxon>
        <taxon>Embryophyta</taxon>
        <taxon>Tracheophyta</taxon>
        <taxon>Spermatophyta</taxon>
        <taxon>Magnoliopsida</taxon>
        <taxon>Liliopsida</taxon>
        <taxon>Poales</taxon>
        <taxon>Poaceae</taxon>
        <taxon>PACMAD clade</taxon>
        <taxon>Panicoideae</taxon>
        <taxon>Panicodae</taxon>
        <taxon>Paniceae</taxon>
        <taxon>Dichantheliinae</taxon>
        <taxon>Dichanthelium</taxon>
    </lineage>
</organism>
<dbReference type="STRING" id="888268.A0A1E5W8D3"/>